<reference evidence="11 12" key="1">
    <citation type="submission" date="2022-08" db="EMBL/GenBank/DDBJ databases">
        <title>Aerococcaceae sp. nov isolated from spoiled eye mask.</title>
        <authorList>
            <person name="Zhou G."/>
            <person name="Xie X.-B."/>
            <person name="Shi Q.-S."/>
            <person name="Wang Y.-S."/>
            <person name="Wen X."/>
            <person name="Peng H."/>
            <person name="Yang X.-J."/>
            <person name="Tao H.-B."/>
            <person name="Huang X.-M."/>
        </authorList>
    </citation>
    <scope>NUCLEOTIDE SEQUENCE [LARGE SCALE GENOMIC DNA]</scope>
    <source>
        <strain evidence="12">DM20194951</strain>
    </source>
</reference>
<dbReference type="PANTHER" id="PTHR20857">
    <property type="entry name" value="THIAMINE-PHOSPHATE PYROPHOSPHORYLASE"/>
    <property type="match status" value="1"/>
</dbReference>
<dbReference type="PANTHER" id="PTHR20857:SF23">
    <property type="entry name" value="THIAMINE BIOSYNTHETIC BIFUNCTIONAL ENZYME"/>
    <property type="match status" value="1"/>
</dbReference>
<comment type="similarity">
    <text evidence="9">Belongs to the thiamine-phosphate synthase family.</text>
</comment>
<evidence type="ECO:0000256" key="9">
    <source>
        <dbReference type="HAMAP-Rule" id="MF_00097"/>
    </source>
</evidence>
<dbReference type="SUPFAM" id="SSF51391">
    <property type="entry name" value="Thiamin phosphate synthase"/>
    <property type="match status" value="1"/>
</dbReference>
<feature type="binding site" evidence="9">
    <location>
        <position position="74"/>
    </location>
    <ligand>
        <name>4-amino-2-methyl-5-(diphosphooxymethyl)pyrimidine</name>
        <dbReference type="ChEBI" id="CHEBI:57841"/>
    </ligand>
</feature>
<dbReference type="HAMAP" id="MF_00097">
    <property type="entry name" value="TMP_synthase"/>
    <property type="match status" value="1"/>
</dbReference>
<comment type="cofactor">
    <cofactor evidence="9">
        <name>Mg(2+)</name>
        <dbReference type="ChEBI" id="CHEBI:18420"/>
    </cofactor>
    <text evidence="9">Binds 1 Mg(2+) ion per subunit.</text>
</comment>
<organism evidence="11 12">
    <name type="scientific">Fundicoccus culcitae</name>
    <dbReference type="NCBI Taxonomy" id="2969821"/>
    <lineage>
        <taxon>Bacteria</taxon>
        <taxon>Bacillati</taxon>
        <taxon>Bacillota</taxon>
        <taxon>Bacilli</taxon>
        <taxon>Lactobacillales</taxon>
        <taxon>Aerococcaceae</taxon>
        <taxon>Fundicoccus</taxon>
    </lineage>
</organism>
<feature type="binding site" evidence="9">
    <location>
        <position position="187"/>
    </location>
    <ligand>
        <name>2-[(2R,5Z)-2-carboxy-4-methylthiazol-5(2H)-ylidene]ethyl phosphate</name>
        <dbReference type="ChEBI" id="CHEBI:62899"/>
    </ligand>
</feature>
<keyword evidence="4 9" id="KW-0460">Magnesium</keyword>
<comment type="catalytic activity">
    <reaction evidence="6 9">
        <text>4-methyl-5-(2-phosphooxyethyl)-thiazole + 4-amino-2-methyl-5-(diphosphooxymethyl)pyrimidine + H(+) = thiamine phosphate + diphosphate</text>
        <dbReference type="Rhea" id="RHEA:22328"/>
        <dbReference type="ChEBI" id="CHEBI:15378"/>
        <dbReference type="ChEBI" id="CHEBI:33019"/>
        <dbReference type="ChEBI" id="CHEBI:37575"/>
        <dbReference type="ChEBI" id="CHEBI:57841"/>
        <dbReference type="ChEBI" id="CHEBI:58296"/>
        <dbReference type="EC" id="2.5.1.3"/>
    </reaction>
</comment>
<dbReference type="Proteomes" id="UP001315967">
    <property type="component" value="Chromosome"/>
</dbReference>
<dbReference type="CDD" id="cd00564">
    <property type="entry name" value="TMP_TenI"/>
    <property type="match status" value="1"/>
</dbReference>
<dbReference type="InterPro" id="IPR022998">
    <property type="entry name" value="ThiamineP_synth_TenI"/>
</dbReference>
<evidence type="ECO:0000256" key="4">
    <source>
        <dbReference type="ARBA" id="ARBA00022842"/>
    </source>
</evidence>
<feature type="binding site" evidence="9">
    <location>
        <position position="118"/>
    </location>
    <ligand>
        <name>4-amino-2-methyl-5-(diphosphooxymethyl)pyrimidine</name>
        <dbReference type="ChEBI" id="CHEBI:57841"/>
    </ligand>
</feature>
<dbReference type="Pfam" id="PF02581">
    <property type="entry name" value="TMP-TENI"/>
    <property type="match status" value="1"/>
</dbReference>
<keyword evidence="5 9" id="KW-0784">Thiamine biosynthesis</keyword>
<dbReference type="EMBL" id="CP102453">
    <property type="protein sequence ID" value="UUX34780.1"/>
    <property type="molecule type" value="Genomic_DNA"/>
</dbReference>
<evidence type="ECO:0000313" key="11">
    <source>
        <dbReference type="EMBL" id="UUX34780.1"/>
    </source>
</evidence>
<feature type="binding site" evidence="9">
    <location>
        <begin position="147"/>
        <end position="149"/>
    </location>
    <ligand>
        <name>2-[(2R,5Z)-2-carboxy-4-methylthiazol-5(2H)-ylidene]ethyl phosphate</name>
        <dbReference type="ChEBI" id="CHEBI:62899"/>
    </ligand>
</feature>
<dbReference type="InterPro" id="IPR036206">
    <property type="entry name" value="ThiamineP_synth_sf"/>
</dbReference>
<evidence type="ECO:0000256" key="6">
    <source>
        <dbReference type="ARBA" id="ARBA00047334"/>
    </source>
</evidence>
<evidence type="ECO:0000259" key="10">
    <source>
        <dbReference type="Pfam" id="PF02581"/>
    </source>
</evidence>
<evidence type="ECO:0000256" key="3">
    <source>
        <dbReference type="ARBA" id="ARBA00022723"/>
    </source>
</evidence>
<sequence length="235" mass="25760">MKNFNLSHYLVIGPENTLGRDVLTIIRQAIEAGITFIQIRSKMSEAKEIIDLTNATADLIQQMHQQDKVTLVVNDRLDIVLTCREMGYKVDGIHVGQTDIPVEVCRKYLGEDAVIGLSASSKYLIDYVKTADISAIDYFGAGPLHPTTTKKDAGYYDGLDQDITLRSFSELQELATVSPLPVVIGGGVTVKDLPELYATGVDGYFVVSAIAAADNPYLAAKDLVDTWTQLTQEMK</sequence>
<comment type="function">
    <text evidence="9">Condenses 4-methyl-5-(beta-hydroxyethyl)thiazole monophosphate (THZ-P) and 2-methyl-4-amino-5-hydroxymethyl pyrimidine pyrophosphate (HMP-PP) to form thiamine monophosphate (TMP).</text>
</comment>
<feature type="binding site" evidence="9">
    <location>
        <position position="75"/>
    </location>
    <ligand>
        <name>Mg(2+)</name>
        <dbReference type="ChEBI" id="CHEBI:18420"/>
    </ligand>
</feature>
<name>A0ABY5P864_9LACT</name>
<feature type="binding site" evidence="9">
    <location>
        <position position="99"/>
    </location>
    <ligand>
        <name>Mg(2+)</name>
        <dbReference type="ChEBI" id="CHEBI:18420"/>
    </ligand>
</feature>
<proteinExistence type="inferred from homology"/>
<feature type="binding site" evidence="9">
    <location>
        <position position="150"/>
    </location>
    <ligand>
        <name>4-amino-2-methyl-5-(diphosphooxymethyl)pyrimidine</name>
        <dbReference type="ChEBI" id="CHEBI:57841"/>
    </ligand>
</feature>
<dbReference type="InterPro" id="IPR013785">
    <property type="entry name" value="Aldolase_TIM"/>
</dbReference>
<comment type="pathway">
    <text evidence="1 9">Cofactor biosynthesis; thiamine diphosphate biosynthesis; thiamine phosphate from 4-amino-2-methyl-5-diphosphomethylpyrimidine and 4-methyl-5-(2-phosphoethyl)-thiazole: step 1/1.</text>
</comment>
<dbReference type="EC" id="2.5.1.3" evidence="9"/>
<comment type="catalytic activity">
    <reaction evidence="7 9">
        <text>2-(2-carboxy-4-methylthiazol-5-yl)ethyl phosphate + 4-amino-2-methyl-5-(diphosphooxymethyl)pyrimidine + 2 H(+) = thiamine phosphate + CO2 + diphosphate</text>
        <dbReference type="Rhea" id="RHEA:47848"/>
        <dbReference type="ChEBI" id="CHEBI:15378"/>
        <dbReference type="ChEBI" id="CHEBI:16526"/>
        <dbReference type="ChEBI" id="CHEBI:33019"/>
        <dbReference type="ChEBI" id="CHEBI:37575"/>
        <dbReference type="ChEBI" id="CHEBI:57841"/>
        <dbReference type="ChEBI" id="CHEBI:62890"/>
        <dbReference type="EC" id="2.5.1.3"/>
    </reaction>
</comment>
<dbReference type="Gene3D" id="3.20.20.70">
    <property type="entry name" value="Aldolase class I"/>
    <property type="match status" value="1"/>
</dbReference>
<comment type="catalytic activity">
    <reaction evidence="8 9">
        <text>2-[(2R,5Z)-2-carboxy-4-methylthiazol-5(2H)-ylidene]ethyl phosphate + 4-amino-2-methyl-5-(diphosphooxymethyl)pyrimidine + 2 H(+) = thiamine phosphate + CO2 + diphosphate</text>
        <dbReference type="Rhea" id="RHEA:47844"/>
        <dbReference type="ChEBI" id="CHEBI:15378"/>
        <dbReference type="ChEBI" id="CHEBI:16526"/>
        <dbReference type="ChEBI" id="CHEBI:33019"/>
        <dbReference type="ChEBI" id="CHEBI:37575"/>
        <dbReference type="ChEBI" id="CHEBI:57841"/>
        <dbReference type="ChEBI" id="CHEBI:62899"/>
        <dbReference type="EC" id="2.5.1.3"/>
    </reaction>
</comment>
<keyword evidence="3 9" id="KW-0479">Metal-binding</keyword>
<evidence type="ECO:0000256" key="2">
    <source>
        <dbReference type="ARBA" id="ARBA00022679"/>
    </source>
</evidence>
<evidence type="ECO:0000313" key="12">
    <source>
        <dbReference type="Proteomes" id="UP001315967"/>
    </source>
</evidence>
<gene>
    <name evidence="9" type="primary">thiE</name>
    <name evidence="11" type="ORF">NRE15_03785</name>
</gene>
<evidence type="ECO:0000256" key="1">
    <source>
        <dbReference type="ARBA" id="ARBA00005165"/>
    </source>
</evidence>
<protein>
    <recommendedName>
        <fullName evidence="9">Thiamine-phosphate synthase</fullName>
        <shortName evidence="9">TP synthase</shortName>
        <shortName evidence="9">TPS</shortName>
        <ecNumber evidence="9">2.5.1.3</ecNumber>
    </recommendedName>
    <alternativeName>
        <fullName evidence="9">Thiamine-phosphate pyrophosphorylase</fullName>
        <shortName evidence="9">TMP pyrophosphorylase</shortName>
        <shortName evidence="9">TMP-PPase</shortName>
    </alternativeName>
</protein>
<dbReference type="RefSeq" id="WP_313794283.1">
    <property type="nucleotide sequence ID" value="NZ_CP102453.1"/>
</dbReference>
<keyword evidence="12" id="KW-1185">Reference proteome</keyword>
<evidence type="ECO:0000256" key="5">
    <source>
        <dbReference type="ARBA" id="ARBA00022977"/>
    </source>
</evidence>
<accession>A0ABY5P864</accession>
<keyword evidence="2 9" id="KW-0808">Transferase</keyword>
<feature type="binding site" evidence="9">
    <location>
        <begin position="207"/>
        <end position="208"/>
    </location>
    <ligand>
        <name>2-[(2R,5Z)-2-carboxy-4-methylthiazol-5(2H)-ylidene]ethyl phosphate</name>
        <dbReference type="ChEBI" id="CHEBI:62899"/>
    </ligand>
</feature>
<evidence type="ECO:0000256" key="7">
    <source>
        <dbReference type="ARBA" id="ARBA00047851"/>
    </source>
</evidence>
<dbReference type="InterPro" id="IPR034291">
    <property type="entry name" value="TMP_synthase"/>
</dbReference>
<feature type="binding site" evidence="9">
    <location>
        <begin position="38"/>
        <end position="42"/>
    </location>
    <ligand>
        <name>4-amino-2-methyl-5-(diphosphooxymethyl)pyrimidine</name>
        <dbReference type="ChEBI" id="CHEBI:57841"/>
    </ligand>
</feature>
<evidence type="ECO:0000256" key="8">
    <source>
        <dbReference type="ARBA" id="ARBA00047883"/>
    </source>
</evidence>
<feature type="domain" description="Thiamine phosphate synthase/TenI" evidence="10">
    <location>
        <begin position="9"/>
        <end position="210"/>
    </location>
</feature>